<gene>
    <name evidence="2" type="ORF">MA16_Dca010425</name>
</gene>
<evidence type="ECO:0000256" key="1">
    <source>
        <dbReference type="SAM" id="MobiDB-lite"/>
    </source>
</evidence>
<dbReference type="Proteomes" id="UP000233837">
    <property type="component" value="Unassembled WGS sequence"/>
</dbReference>
<sequence>MNLNVSSYLEERELVNSGTKKNDNRNMISEKGSFSTDITGNLEDFVNKSVPGKSSVGLTLNGKSKLSKEVKSLGPINSSIRTNRYEGGRKRRNGGLSPSLAK</sequence>
<evidence type="ECO:0000313" key="2">
    <source>
        <dbReference type="EMBL" id="PKU85266.1"/>
    </source>
</evidence>
<dbReference type="AlphaFoldDB" id="A0A2I0XBI9"/>
<feature type="region of interest" description="Disordered" evidence="1">
    <location>
        <begin position="68"/>
        <end position="102"/>
    </location>
</feature>
<protein>
    <submittedName>
        <fullName evidence="2">Uncharacterized protein</fullName>
    </submittedName>
</protein>
<reference evidence="2 3" key="1">
    <citation type="journal article" date="2016" name="Sci. Rep.">
        <title>The Dendrobium catenatum Lindl. genome sequence provides insights into polysaccharide synthase, floral development and adaptive evolution.</title>
        <authorList>
            <person name="Zhang G.Q."/>
            <person name="Xu Q."/>
            <person name="Bian C."/>
            <person name="Tsai W.C."/>
            <person name="Yeh C.M."/>
            <person name="Liu K.W."/>
            <person name="Yoshida K."/>
            <person name="Zhang L.S."/>
            <person name="Chang S.B."/>
            <person name="Chen F."/>
            <person name="Shi Y."/>
            <person name="Su Y.Y."/>
            <person name="Zhang Y.Q."/>
            <person name="Chen L.J."/>
            <person name="Yin Y."/>
            <person name="Lin M."/>
            <person name="Huang H."/>
            <person name="Deng H."/>
            <person name="Wang Z.W."/>
            <person name="Zhu S.L."/>
            <person name="Zhao X."/>
            <person name="Deng C."/>
            <person name="Niu S.C."/>
            <person name="Huang J."/>
            <person name="Wang M."/>
            <person name="Liu G.H."/>
            <person name="Yang H.J."/>
            <person name="Xiao X.J."/>
            <person name="Hsiao Y.Y."/>
            <person name="Wu W.L."/>
            <person name="Chen Y.Y."/>
            <person name="Mitsuda N."/>
            <person name="Ohme-Takagi M."/>
            <person name="Luo Y.B."/>
            <person name="Van de Peer Y."/>
            <person name="Liu Z.J."/>
        </authorList>
    </citation>
    <scope>NUCLEOTIDE SEQUENCE [LARGE SCALE GENOMIC DNA]</scope>
    <source>
        <tissue evidence="2">The whole plant</tissue>
    </source>
</reference>
<name>A0A2I0XBI9_9ASPA</name>
<dbReference type="EMBL" id="KZ501978">
    <property type="protein sequence ID" value="PKU85266.1"/>
    <property type="molecule type" value="Genomic_DNA"/>
</dbReference>
<organism evidence="2 3">
    <name type="scientific">Dendrobium catenatum</name>
    <dbReference type="NCBI Taxonomy" id="906689"/>
    <lineage>
        <taxon>Eukaryota</taxon>
        <taxon>Viridiplantae</taxon>
        <taxon>Streptophyta</taxon>
        <taxon>Embryophyta</taxon>
        <taxon>Tracheophyta</taxon>
        <taxon>Spermatophyta</taxon>
        <taxon>Magnoliopsida</taxon>
        <taxon>Liliopsida</taxon>
        <taxon>Asparagales</taxon>
        <taxon>Orchidaceae</taxon>
        <taxon>Epidendroideae</taxon>
        <taxon>Malaxideae</taxon>
        <taxon>Dendrobiinae</taxon>
        <taxon>Dendrobium</taxon>
    </lineage>
</organism>
<keyword evidence="3" id="KW-1185">Reference proteome</keyword>
<proteinExistence type="predicted"/>
<reference evidence="2 3" key="2">
    <citation type="journal article" date="2017" name="Nature">
        <title>The Apostasia genome and the evolution of orchids.</title>
        <authorList>
            <person name="Zhang G.Q."/>
            <person name="Liu K.W."/>
            <person name="Li Z."/>
            <person name="Lohaus R."/>
            <person name="Hsiao Y.Y."/>
            <person name="Niu S.C."/>
            <person name="Wang J.Y."/>
            <person name="Lin Y.C."/>
            <person name="Xu Q."/>
            <person name="Chen L.J."/>
            <person name="Yoshida K."/>
            <person name="Fujiwara S."/>
            <person name="Wang Z.W."/>
            <person name="Zhang Y.Q."/>
            <person name="Mitsuda N."/>
            <person name="Wang M."/>
            <person name="Liu G.H."/>
            <person name="Pecoraro L."/>
            <person name="Huang H.X."/>
            <person name="Xiao X.J."/>
            <person name="Lin M."/>
            <person name="Wu X.Y."/>
            <person name="Wu W.L."/>
            <person name="Chen Y.Y."/>
            <person name="Chang S.B."/>
            <person name="Sakamoto S."/>
            <person name="Ohme-Takagi M."/>
            <person name="Yagi M."/>
            <person name="Zeng S.J."/>
            <person name="Shen C.Y."/>
            <person name="Yeh C.M."/>
            <person name="Luo Y.B."/>
            <person name="Tsai W.C."/>
            <person name="Van de Peer Y."/>
            <person name="Liu Z.J."/>
        </authorList>
    </citation>
    <scope>NUCLEOTIDE SEQUENCE [LARGE SCALE GENOMIC DNA]</scope>
    <source>
        <tissue evidence="2">The whole plant</tissue>
    </source>
</reference>
<evidence type="ECO:0000313" key="3">
    <source>
        <dbReference type="Proteomes" id="UP000233837"/>
    </source>
</evidence>
<accession>A0A2I0XBI9</accession>